<evidence type="ECO:0000313" key="1">
    <source>
        <dbReference type="EMBL" id="MPM41343.1"/>
    </source>
</evidence>
<reference evidence="1" key="1">
    <citation type="submission" date="2019-08" db="EMBL/GenBank/DDBJ databases">
        <authorList>
            <person name="Kucharzyk K."/>
            <person name="Murdoch R.W."/>
            <person name="Higgins S."/>
            <person name="Loffler F."/>
        </authorList>
    </citation>
    <scope>NUCLEOTIDE SEQUENCE</scope>
</reference>
<proteinExistence type="predicted"/>
<protein>
    <recommendedName>
        <fullName evidence="2">Twitching motility protein PilT</fullName>
    </recommendedName>
</protein>
<sequence>MIQILAGEKGQGKTKKLIELANEASKNVDGNVVFIDDDNRHMYDLHYGIRFVETSKYKICDYKVMIGFIYGIISQNGDIQKIFIDGLGNIISSIPDEDVVNFCEILERISIDYSVDFVLIYSKPMSKVSEAIKKYAI</sequence>
<comment type="caution">
    <text evidence="1">The sequence shown here is derived from an EMBL/GenBank/DDBJ whole genome shotgun (WGS) entry which is preliminary data.</text>
</comment>
<gene>
    <name evidence="1" type="ORF">SDC9_87998</name>
</gene>
<accession>A0A644ZRR9</accession>
<dbReference type="AlphaFoldDB" id="A0A644ZRR9"/>
<dbReference type="EMBL" id="VSSQ01009338">
    <property type="protein sequence ID" value="MPM41343.1"/>
    <property type="molecule type" value="Genomic_DNA"/>
</dbReference>
<name>A0A644ZRR9_9ZZZZ</name>
<evidence type="ECO:0008006" key="2">
    <source>
        <dbReference type="Google" id="ProtNLM"/>
    </source>
</evidence>
<organism evidence="1">
    <name type="scientific">bioreactor metagenome</name>
    <dbReference type="NCBI Taxonomy" id="1076179"/>
    <lineage>
        <taxon>unclassified sequences</taxon>
        <taxon>metagenomes</taxon>
        <taxon>ecological metagenomes</taxon>
    </lineage>
</organism>